<dbReference type="PANTHER" id="PTHR45947:SF3">
    <property type="entry name" value="SULFOQUINOVOSYL TRANSFERASE SQD2"/>
    <property type="match status" value="1"/>
</dbReference>
<dbReference type="SUPFAM" id="SSF53756">
    <property type="entry name" value="UDP-Glycosyltransferase/glycogen phosphorylase"/>
    <property type="match status" value="1"/>
</dbReference>
<organism evidence="3 4">
    <name type="scientific">Thiorhodovibrio winogradskyi</name>
    <dbReference type="NCBI Taxonomy" id="77007"/>
    <lineage>
        <taxon>Bacteria</taxon>
        <taxon>Pseudomonadati</taxon>
        <taxon>Pseudomonadota</taxon>
        <taxon>Gammaproteobacteria</taxon>
        <taxon>Chromatiales</taxon>
        <taxon>Chromatiaceae</taxon>
        <taxon>Thiorhodovibrio</taxon>
    </lineage>
</organism>
<feature type="domain" description="Glycosyl transferase family 1" evidence="1">
    <location>
        <begin position="219"/>
        <end position="368"/>
    </location>
</feature>
<dbReference type="EMBL" id="CP121472">
    <property type="protein sequence ID" value="WPL18270.1"/>
    <property type="molecule type" value="Genomic_DNA"/>
</dbReference>
<gene>
    <name evidence="3" type="primary">pimC_2</name>
    <name evidence="3" type="ORF">Thiowin_03336</name>
</gene>
<keyword evidence="4" id="KW-1185">Reference proteome</keyword>
<dbReference type="InterPro" id="IPR001296">
    <property type="entry name" value="Glyco_trans_1"/>
</dbReference>
<dbReference type="PANTHER" id="PTHR45947">
    <property type="entry name" value="SULFOQUINOVOSYL TRANSFERASE SQD2"/>
    <property type="match status" value="1"/>
</dbReference>
<evidence type="ECO:0000259" key="1">
    <source>
        <dbReference type="Pfam" id="PF00534"/>
    </source>
</evidence>
<proteinExistence type="predicted"/>
<evidence type="ECO:0000313" key="3">
    <source>
        <dbReference type="EMBL" id="WPL18270.1"/>
    </source>
</evidence>
<dbReference type="Pfam" id="PF00534">
    <property type="entry name" value="Glycos_transf_1"/>
    <property type="match status" value="1"/>
</dbReference>
<reference evidence="3 4" key="1">
    <citation type="journal article" date="2023" name="Microorganisms">
        <title>Thiorhodovibrio frisius and Trv. litoralis spp. nov., Two Novel Members from a Clade of Fastidious Purple Sulfur Bacteria That Exhibit Unique Red-Shifted Light-Harvesting Capabilities.</title>
        <authorList>
            <person name="Methner A."/>
            <person name="Kuzyk S.B."/>
            <person name="Petersen J."/>
            <person name="Bauer S."/>
            <person name="Brinkmann H."/>
            <person name="Sichau K."/>
            <person name="Wanner G."/>
            <person name="Wolf J."/>
            <person name="Neumann-Schaal M."/>
            <person name="Henke P."/>
            <person name="Tank M."/>
            <person name="Sproer C."/>
            <person name="Bunk B."/>
            <person name="Overmann J."/>
        </authorList>
    </citation>
    <scope>NUCLEOTIDE SEQUENCE [LARGE SCALE GENOMIC DNA]</scope>
    <source>
        <strain evidence="3 4">DSM 6702</strain>
    </source>
</reference>
<accession>A0ABZ0SCF3</accession>
<name>A0ABZ0SCF3_9GAMM</name>
<protein>
    <submittedName>
        <fullName evidence="3">GDP-mannose-dependent alpha-(1-6)-phosphatidylinositol dimannoside mannosyltransferase</fullName>
        <ecNumber evidence="3">2.4.1.345</ecNumber>
    </submittedName>
</protein>
<dbReference type="InterPro" id="IPR050194">
    <property type="entry name" value="Glycosyltransferase_grp1"/>
</dbReference>
<feature type="domain" description="Glycosyltransferase subfamily 4-like N-terminal" evidence="2">
    <location>
        <begin position="15"/>
        <end position="209"/>
    </location>
</feature>
<dbReference type="Pfam" id="PF13439">
    <property type="entry name" value="Glyco_transf_4"/>
    <property type="match status" value="1"/>
</dbReference>
<evidence type="ECO:0000313" key="4">
    <source>
        <dbReference type="Proteomes" id="UP001432180"/>
    </source>
</evidence>
<keyword evidence="3" id="KW-0328">Glycosyltransferase</keyword>
<dbReference type="InterPro" id="IPR028098">
    <property type="entry name" value="Glyco_trans_4-like_N"/>
</dbReference>
<sequence>MRYCDLTFAYTDTSGGIRTYIDQKRRYLAEHSNHEHLLIIPGERDQVARDGRLIRVEIKSPVIPGAAPYRIFPGPDPVHRALVEQAPDLIELGSAFVAPWAAFRYRAECARAGRRCPVVAYFHTDIAHTYVGAPLRHWLAAEMARFSDTLAHWGEQLGDWAEEGAEGAFGALFRRCDLTLAATPAQAARLAEYGVSGTAIVPLGVDLERFDPQRRSLAWREQLGVAEDDVLLLYCGRLDSEKAVPVLVEAFARLPERPRFHLALMGEGPLRETLQAETQRLARLHVLPYERDPARYAERLASADIYVTAGPHETFALAVVEAEASGLPVVGVDAGALRERVKPGWGRLGPVGDAAAMAEHLRAVARERDTLGAAARAHVLDAGYDWSNSFQTLLGHYARLCG</sequence>
<evidence type="ECO:0000259" key="2">
    <source>
        <dbReference type="Pfam" id="PF13439"/>
    </source>
</evidence>
<dbReference type="RefSeq" id="WP_328984044.1">
    <property type="nucleotide sequence ID" value="NZ_CP121472.1"/>
</dbReference>
<dbReference type="Gene3D" id="3.40.50.2000">
    <property type="entry name" value="Glycogen Phosphorylase B"/>
    <property type="match status" value="2"/>
</dbReference>
<dbReference type="Proteomes" id="UP001432180">
    <property type="component" value="Chromosome"/>
</dbReference>
<keyword evidence="3" id="KW-0808">Transferase</keyword>
<dbReference type="EC" id="2.4.1.345" evidence="3"/>
<dbReference type="GO" id="GO:0043750">
    <property type="term" value="F:phosphatidylinositol alpha-mannosyltransferase activity"/>
    <property type="evidence" value="ECO:0007669"/>
    <property type="project" value="UniProtKB-EC"/>
</dbReference>